<protein>
    <recommendedName>
        <fullName evidence="3">Tc1-like transposase DDE domain-containing protein</fullName>
    </recommendedName>
</protein>
<dbReference type="SUPFAM" id="SSF46689">
    <property type="entry name" value="Homeodomain-like"/>
    <property type="match status" value="1"/>
</dbReference>
<dbReference type="PANTHER" id="PTHR48472">
    <property type="entry name" value="TC1-LIKE TRANSPOSASE DDE DOMAIN-CONTAINING PROTEIN"/>
    <property type="match status" value="1"/>
</dbReference>
<dbReference type="Proteomes" id="UP000054270">
    <property type="component" value="Unassembled WGS sequence"/>
</dbReference>
<dbReference type="AlphaFoldDB" id="A0A0D2MR46"/>
<organism evidence="1 2">
    <name type="scientific">Hypholoma sublateritium (strain FD-334 SS-4)</name>
    <dbReference type="NCBI Taxonomy" id="945553"/>
    <lineage>
        <taxon>Eukaryota</taxon>
        <taxon>Fungi</taxon>
        <taxon>Dikarya</taxon>
        <taxon>Basidiomycota</taxon>
        <taxon>Agaricomycotina</taxon>
        <taxon>Agaricomycetes</taxon>
        <taxon>Agaricomycetidae</taxon>
        <taxon>Agaricales</taxon>
        <taxon>Agaricineae</taxon>
        <taxon>Strophariaceae</taxon>
        <taxon>Hypholoma</taxon>
    </lineage>
</organism>
<keyword evidence="2" id="KW-1185">Reference proteome</keyword>
<sequence>MVYRKISDDLKEAALRLDARGHDNAYQIAAITGFSVRTFYRIRAQKLQTGTVAKAAAIGRGRPRTLLRRDCEYLLRLARHKPTLFLDEYSKRLQQNRELSMSMAIIHQTLERAGLNVKHVQKLAAERDPFLRADFRRRIGQYPANYIISIDEVSKDDRTYTRLWGRAQGIIASRVLEGSFHHDTFLEYLRDDVVSWW</sequence>
<reference evidence="2" key="1">
    <citation type="submission" date="2014-04" db="EMBL/GenBank/DDBJ databases">
        <title>Evolutionary Origins and Diversification of the Mycorrhizal Mutualists.</title>
        <authorList>
            <consortium name="DOE Joint Genome Institute"/>
            <consortium name="Mycorrhizal Genomics Consortium"/>
            <person name="Kohler A."/>
            <person name="Kuo A."/>
            <person name="Nagy L.G."/>
            <person name="Floudas D."/>
            <person name="Copeland A."/>
            <person name="Barry K.W."/>
            <person name="Cichocki N."/>
            <person name="Veneault-Fourrey C."/>
            <person name="LaButti K."/>
            <person name="Lindquist E.A."/>
            <person name="Lipzen A."/>
            <person name="Lundell T."/>
            <person name="Morin E."/>
            <person name="Murat C."/>
            <person name="Riley R."/>
            <person name="Ohm R."/>
            <person name="Sun H."/>
            <person name="Tunlid A."/>
            <person name="Henrissat B."/>
            <person name="Grigoriev I.V."/>
            <person name="Hibbett D.S."/>
            <person name="Martin F."/>
        </authorList>
    </citation>
    <scope>NUCLEOTIDE SEQUENCE [LARGE SCALE GENOMIC DNA]</scope>
    <source>
        <strain evidence="2">FD-334 SS-4</strain>
    </source>
</reference>
<gene>
    <name evidence="1" type="ORF">HYPSUDRAFT_132666</name>
</gene>
<dbReference type="OrthoDB" id="2994945at2759"/>
<name>A0A0D2MR46_HYPSF</name>
<dbReference type="OMA" id="FRRRIGQ"/>
<evidence type="ECO:0000313" key="2">
    <source>
        <dbReference type="Proteomes" id="UP000054270"/>
    </source>
</evidence>
<dbReference type="EMBL" id="KN817527">
    <property type="protein sequence ID" value="KJA26468.1"/>
    <property type="molecule type" value="Genomic_DNA"/>
</dbReference>
<dbReference type="PANTHER" id="PTHR48472:SF1">
    <property type="entry name" value="TC1-LIKE TRANSPOSASE DDE DOMAIN-CONTAINING PROTEIN"/>
    <property type="match status" value="1"/>
</dbReference>
<evidence type="ECO:0008006" key="3">
    <source>
        <dbReference type="Google" id="ProtNLM"/>
    </source>
</evidence>
<evidence type="ECO:0000313" key="1">
    <source>
        <dbReference type="EMBL" id="KJA26468.1"/>
    </source>
</evidence>
<accession>A0A0D2MR46</accession>
<proteinExistence type="predicted"/>
<dbReference type="InterPro" id="IPR009057">
    <property type="entry name" value="Homeodomain-like_sf"/>
</dbReference>